<evidence type="ECO:0000259" key="3">
    <source>
        <dbReference type="Pfam" id="PF04471"/>
    </source>
</evidence>
<dbReference type="AlphaFoldDB" id="A0A7Y2P0M9"/>
<name>A0A7Y2P0M9_9BURK</name>
<evidence type="ECO:0000259" key="2">
    <source>
        <dbReference type="Pfam" id="PF01396"/>
    </source>
</evidence>
<dbReference type="RefSeq" id="WP_171085987.1">
    <property type="nucleotide sequence ID" value="NZ_JABAIV010000005.1"/>
</dbReference>
<accession>A0A7Y2P0M9</accession>
<keyword evidence="1" id="KW-1133">Transmembrane helix</keyword>
<dbReference type="GO" id="GO:0005694">
    <property type="term" value="C:chromosome"/>
    <property type="evidence" value="ECO:0007669"/>
    <property type="project" value="InterPro"/>
</dbReference>
<dbReference type="PANTHER" id="PTHR30015:SF7">
    <property type="entry name" value="TYPE IV METHYL-DIRECTED RESTRICTION ENZYME ECOKMRR"/>
    <property type="match status" value="1"/>
</dbReference>
<protein>
    <submittedName>
        <fullName evidence="4">DNA topoisomerase</fullName>
    </submittedName>
</protein>
<dbReference type="InterPro" id="IPR011856">
    <property type="entry name" value="tRNA_endonuc-like_dom_sf"/>
</dbReference>
<evidence type="ECO:0000313" key="4">
    <source>
        <dbReference type="EMBL" id="NNG24388.1"/>
    </source>
</evidence>
<dbReference type="Gene3D" id="3.40.1350.10">
    <property type="match status" value="1"/>
</dbReference>
<keyword evidence="5" id="KW-1185">Reference proteome</keyword>
<dbReference type="InterPro" id="IPR011335">
    <property type="entry name" value="Restrct_endonuc-II-like"/>
</dbReference>
<evidence type="ECO:0000256" key="1">
    <source>
        <dbReference type="SAM" id="Phobius"/>
    </source>
</evidence>
<dbReference type="Proteomes" id="UP000533905">
    <property type="component" value="Unassembled WGS sequence"/>
</dbReference>
<dbReference type="PANTHER" id="PTHR30015">
    <property type="entry name" value="MRR RESTRICTION SYSTEM PROTEIN"/>
    <property type="match status" value="1"/>
</dbReference>
<evidence type="ECO:0000313" key="5">
    <source>
        <dbReference type="Proteomes" id="UP000533905"/>
    </source>
</evidence>
<dbReference type="GO" id="GO:0009307">
    <property type="term" value="P:DNA restriction-modification system"/>
    <property type="evidence" value="ECO:0007669"/>
    <property type="project" value="InterPro"/>
</dbReference>
<dbReference type="GO" id="GO:0006265">
    <property type="term" value="P:DNA topological change"/>
    <property type="evidence" value="ECO:0007669"/>
    <property type="project" value="InterPro"/>
</dbReference>
<dbReference type="Pfam" id="PF01396">
    <property type="entry name" value="Zn_ribbon_Top1"/>
    <property type="match status" value="1"/>
</dbReference>
<keyword evidence="1" id="KW-0812">Transmembrane</keyword>
<feature type="domain" description="Restriction endonuclease type IV Mrr" evidence="3">
    <location>
        <begin position="136"/>
        <end position="247"/>
    </location>
</feature>
<dbReference type="EMBL" id="JABAIV010000005">
    <property type="protein sequence ID" value="NNG24388.1"/>
    <property type="molecule type" value="Genomic_DNA"/>
</dbReference>
<dbReference type="SUPFAM" id="SSF57783">
    <property type="entry name" value="Zinc beta-ribbon"/>
    <property type="match status" value="1"/>
</dbReference>
<dbReference type="Gene3D" id="3.30.65.10">
    <property type="entry name" value="Bacterial Topoisomerase I, domain 1"/>
    <property type="match status" value="1"/>
</dbReference>
<dbReference type="InterPro" id="IPR007560">
    <property type="entry name" value="Restrct_endonuc_IV_Mrr"/>
</dbReference>
<reference evidence="4 5" key="1">
    <citation type="submission" date="2020-04" db="EMBL/GenBank/DDBJ databases">
        <title>Massilia sp. nov., a cold adapted bacteria isolated from Arctic soil.</title>
        <authorList>
            <person name="Son J."/>
            <person name="Ka J.-O."/>
        </authorList>
    </citation>
    <scope>NUCLEOTIDE SEQUENCE [LARGE SCALE GENOMIC DNA]</scope>
    <source>
        <strain evidence="4 5">ML15P13</strain>
    </source>
</reference>
<proteinExistence type="predicted"/>
<sequence length="313" mass="33907">MGRRKKNAGAKDLIALPWQVSAIIAVTSFVGIRWILPALLSTSPLMAALETTFDPASWIALCAFGFLALASAIRAKIQGRNPGMAKAPAGKRQLPAPERATADVAEQTRAVTPAVAAESSEPELQPALGSWSLDALRQMEWKRFELLCARYYEAMGFRSETLAAGPDGGIDVKLFKIDPSRPLAVVQCKAWNTQQVGVKEIRELLGVMVHEKVARGIFITTGSYTQDAITFGGASPIQLLDGASLTQKILDLPPEKQLALLAFAFDGDYRTPSCASCGIKMVKRDSKRGPFWGCAHYPRCKTVMQMRTPSPAT</sequence>
<dbReference type="GO" id="GO:0003677">
    <property type="term" value="F:DNA binding"/>
    <property type="evidence" value="ECO:0007669"/>
    <property type="project" value="InterPro"/>
</dbReference>
<feature type="transmembrane region" description="Helical" evidence="1">
    <location>
        <begin position="56"/>
        <end position="75"/>
    </location>
</feature>
<feature type="transmembrane region" description="Helical" evidence="1">
    <location>
        <begin position="12"/>
        <end position="36"/>
    </location>
</feature>
<dbReference type="InterPro" id="IPR052906">
    <property type="entry name" value="Type_IV_Methyl-Rstrct_Enzyme"/>
</dbReference>
<comment type="caution">
    <text evidence="4">The sequence shown here is derived from an EMBL/GenBank/DDBJ whole genome shotgun (WGS) entry which is preliminary data.</text>
</comment>
<dbReference type="SUPFAM" id="SSF52980">
    <property type="entry name" value="Restriction endonuclease-like"/>
    <property type="match status" value="1"/>
</dbReference>
<dbReference type="GO" id="GO:0015666">
    <property type="term" value="F:restriction endodeoxyribonuclease activity"/>
    <property type="evidence" value="ECO:0007669"/>
    <property type="project" value="TreeGrafter"/>
</dbReference>
<organism evidence="4 5">
    <name type="scientific">Telluria aromaticivorans</name>
    <dbReference type="NCBI Taxonomy" id="2725995"/>
    <lineage>
        <taxon>Bacteria</taxon>
        <taxon>Pseudomonadati</taxon>
        <taxon>Pseudomonadota</taxon>
        <taxon>Betaproteobacteria</taxon>
        <taxon>Burkholderiales</taxon>
        <taxon>Oxalobacteraceae</taxon>
        <taxon>Telluria group</taxon>
        <taxon>Telluria</taxon>
    </lineage>
</organism>
<dbReference type="GO" id="GO:0003916">
    <property type="term" value="F:DNA topoisomerase activity"/>
    <property type="evidence" value="ECO:0007669"/>
    <property type="project" value="InterPro"/>
</dbReference>
<dbReference type="InterPro" id="IPR013498">
    <property type="entry name" value="Topo_IA_Znf"/>
</dbReference>
<keyword evidence="4" id="KW-0413">Isomerase</keyword>
<dbReference type="Pfam" id="PF04471">
    <property type="entry name" value="Mrr_cat"/>
    <property type="match status" value="1"/>
</dbReference>
<feature type="domain" description="DNA topoisomerase type IA zn finger" evidence="2">
    <location>
        <begin position="273"/>
        <end position="305"/>
    </location>
</feature>
<gene>
    <name evidence="4" type="ORF">HGB41_15465</name>
</gene>
<keyword evidence="1" id="KW-0472">Membrane</keyword>